<evidence type="ECO:0000313" key="12">
    <source>
        <dbReference type="Proteomes" id="UP001140949"/>
    </source>
</evidence>
<evidence type="ECO:0000313" key="11">
    <source>
        <dbReference type="EMBL" id="KAJ6804422.1"/>
    </source>
</evidence>
<evidence type="ECO:0000256" key="2">
    <source>
        <dbReference type="ARBA" id="ARBA00006454"/>
    </source>
</evidence>
<evidence type="ECO:0000256" key="1">
    <source>
        <dbReference type="ARBA" id="ARBA00004123"/>
    </source>
</evidence>
<evidence type="ECO:0000256" key="4">
    <source>
        <dbReference type="ARBA" id="ARBA00023125"/>
    </source>
</evidence>
<dbReference type="InterPro" id="IPR001356">
    <property type="entry name" value="HD"/>
</dbReference>
<dbReference type="AlphaFoldDB" id="A0AAX6EJW4"/>
<keyword evidence="3" id="KW-0805">Transcription regulation</keyword>
<dbReference type="InterPro" id="IPR008422">
    <property type="entry name" value="KN_HD"/>
</dbReference>
<dbReference type="GO" id="GO:0006355">
    <property type="term" value="P:regulation of DNA-templated transcription"/>
    <property type="evidence" value="ECO:0007669"/>
    <property type="project" value="InterPro"/>
</dbReference>
<organism evidence="11 12">
    <name type="scientific">Iris pallida</name>
    <name type="common">Sweet iris</name>
    <dbReference type="NCBI Taxonomy" id="29817"/>
    <lineage>
        <taxon>Eukaryota</taxon>
        <taxon>Viridiplantae</taxon>
        <taxon>Streptophyta</taxon>
        <taxon>Embryophyta</taxon>
        <taxon>Tracheophyta</taxon>
        <taxon>Spermatophyta</taxon>
        <taxon>Magnoliopsida</taxon>
        <taxon>Liliopsida</taxon>
        <taxon>Asparagales</taxon>
        <taxon>Iridaceae</taxon>
        <taxon>Iridoideae</taxon>
        <taxon>Irideae</taxon>
        <taxon>Iris</taxon>
    </lineage>
</organism>
<dbReference type="Pfam" id="PF05920">
    <property type="entry name" value="Homeobox_KN"/>
    <property type="match status" value="1"/>
</dbReference>
<reference evidence="11" key="2">
    <citation type="submission" date="2023-04" db="EMBL/GenBank/DDBJ databases">
        <authorList>
            <person name="Bruccoleri R.E."/>
            <person name="Oakeley E.J."/>
            <person name="Faust A.-M."/>
            <person name="Dessus-Babus S."/>
            <person name="Altorfer M."/>
            <person name="Burckhardt D."/>
            <person name="Oertli M."/>
            <person name="Naumann U."/>
            <person name="Petersen F."/>
            <person name="Wong J."/>
        </authorList>
    </citation>
    <scope>NUCLEOTIDE SEQUENCE</scope>
    <source>
        <strain evidence="11">GSM-AAB239-AS_SAM_17_03QT</strain>
        <tissue evidence="11">Leaf</tissue>
    </source>
</reference>
<keyword evidence="12" id="KW-1185">Reference proteome</keyword>
<keyword evidence="5 8" id="KW-0371">Homeobox</keyword>
<sequence>MLDQRIRQQKVFQQGGAMESSPWRPQRGLPERSVTVLRAWLFEHFLHPYPSDVDKHILSRQTGLSRSQVSNWFINARVRLWKPMVEEMYLEETKEQDNQSSEGTAEHEDDNNSGRPSQLLQSVQNPNPSVSGDDDQKPPQGATSTFYRIPSPRLSTPAPPARVAEGTVAGSSRGRRRISGR</sequence>
<keyword evidence="7 8" id="KW-0539">Nucleus</keyword>
<dbReference type="EMBL" id="JANAVB010035820">
    <property type="protein sequence ID" value="KAJ6804422.1"/>
    <property type="molecule type" value="Genomic_DNA"/>
</dbReference>
<feature type="compositionally biased region" description="Polar residues" evidence="9">
    <location>
        <begin position="113"/>
        <end position="130"/>
    </location>
</feature>
<evidence type="ECO:0000256" key="8">
    <source>
        <dbReference type="PROSITE-ProRule" id="PRU00108"/>
    </source>
</evidence>
<feature type="region of interest" description="Disordered" evidence="9">
    <location>
        <begin position="91"/>
        <end position="181"/>
    </location>
</feature>
<evidence type="ECO:0000256" key="9">
    <source>
        <dbReference type="SAM" id="MobiDB-lite"/>
    </source>
</evidence>
<reference evidence="11" key="1">
    <citation type="journal article" date="2023" name="GigaByte">
        <title>Genome assembly of the bearded iris, Iris pallida Lam.</title>
        <authorList>
            <person name="Bruccoleri R.E."/>
            <person name="Oakeley E.J."/>
            <person name="Faust A.M.E."/>
            <person name="Altorfer M."/>
            <person name="Dessus-Babus S."/>
            <person name="Burckhardt D."/>
            <person name="Oertli M."/>
            <person name="Naumann U."/>
            <person name="Petersen F."/>
            <person name="Wong J."/>
        </authorList>
    </citation>
    <scope>NUCLEOTIDE SEQUENCE</scope>
    <source>
        <strain evidence="11">GSM-AAB239-AS_SAM_17_03QT</strain>
    </source>
</reference>
<feature type="domain" description="Homeobox" evidence="10">
    <location>
        <begin position="20"/>
        <end position="83"/>
    </location>
</feature>
<dbReference type="SMART" id="SM00389">
    <property type="entry name" value="HOX"/>
    <property type="match status" value="1"/>
</dbReference>
<name>A0AAX6EJW4_IRIPA</name>
<comment type="similarity">
    <text evidence="2">Belongs to the TALE/BELL homeobox family.</text>
</comment>
<dbReference type="SUPFAM" id="SSF46689">
    <property type="entry name" value="Homeodomain-like"/>
    <property type="match status" value="1"/>
</dbReference>
<gene>
    <name evidence="11" type="ORF">M6B38_183160</name>
</gene>
<evidence type="ECO:0000256" key="6">
    <source>
        <dbReference type="ARBA" id="ARBA00023163"/>
    </source>
</evidence>
<keyword evidence="6" id="KW-0804">Transcription</keyword>
<dbReference type="GO" id="GO:0003677">
    <property type="term" value="F:DNA binding"/>
    <property type="evidence" value="ECO:0007669"/>
    <property type="project" value="UniProtKB-UniRule"/>
</dbReference>
<dbReference type="PANTHER" id="PTHR11850">
    <property type="entry name" value="HOMEOBOX PROTEIN TRANSCRIPTION FACTORS"/>
    <property type="match status" value="1"/>
</dbReference>
<evidence type="ECO:0000256" key="3">
    <source>
        <dbReference type="ARBA" id="ARBA00023015"/>
    </source>
</evidence>
<dbReference type="GO" id="GO:0005634">
    <property type="term" value="C:nucleus"/>
    <property type="evidence" value="ECO:0007669"/>
    <property type="project" value="UniProtKB-SubCell"/>
</dbReference>
<comment type="caution">
    <text evidence="11">The sequence shown here is derived from an EMBL/GenBank/DDBJ whole genome shotgun (WGS) entry which is preliminary data.</text>
</comment>
<evidence type="ECO:0000256" key="7">
    <source>
        <dbReference type="ARBA" id="ARBA00023242"/>
    </source>
</evidence>
<protein>
    <submittedName>
        <fullName evidence="11">Homeobox protein BEL1-like protein</fullName>
    </submittedName>
</protein>
<evidence type="ECO:0000256" key="5">
    <source>
        <dbReference type="ARBA" id="ARBA00023155"/>
    </source>
</evidence>
<feature type="DNA-binding region" description="Homeobox" evidence="8">
    <location>
        <begin position="22"/>
        <end position="84"/>
    </location>
</feature>
<dbReference type="FunFam" id="1.10.10.60:FF:000083">
    <property type="entry name" value="BEL1-like homeodomain protein 4"/>
    <property type="match status" value="1"/>
</dbReference>
<dbReference type="CDD" id="cd00086">
    <property type="entry name" value="homeodomain"/>
    <property type="match status" value="1"/>
</dbReference>
<comment type="subcellular location">
    <subcellularLocation>
        <location evidence="1 8">Nucleus</location>
    </subcellularLocation>
</comment>
<dbReference type="InterPro" id="IPR009057">
    <property type="entry name" value="Homeodomain-like_sf"/>
</dbReference>
<dbReference type="Gene3D" id="1.10.10.60">
    <property type="entry name" value="Homeodomain-like"/>
    <property type="match status" value="1"/>
</dbReference>
<dbReference type="PROSITE" id="PS50071">
    <property type="entry name" value="HOMEOBOX_2"/>
    <property type="match status" value="1"/>
</dbReference>
<dbReference type="Proteomes" id="UP001140949">
    <property type="component" value="Unassembled WGS sequence"/>
</dbReference>
<accession>A0AAX6EJW4</accession>
<dbReference type="InterPro" id="IPR050224">
    <property type="entry name" value="TALE_homeobox"/>
</dbReference>
<keyword evidence="4 8" id="KW-0238">DNA-binding</keyword>
<evidence type="ECO:0000259" key="10">
    <source>
        <dbReference type="PROSITE" id="PS50071"/>
    </source>
</evidence>
<proteinExistence type="inferred from homology"/>